<evidence type="ECO:0000313" key="10">
    <source>
        <dbReference type="Proteomes" id="UP000050827"/>
    </source>
</evidence>
<dbReference type="PATRIC" id="fig|1547436.3.peg.2658"/>
<dbReference type="RefSeq" id="WP_055395857.1">
    <property type="nucleotide sequence ID" value="NZ_LCTZ01000002.1"/>
</dbReference>
<evidence type="ECO:0000256" key="2">
    <source>
        <dbReference type="ARBA" id="ARBA00022475"/>
    </source>
</evidence>
<feature type="domain" description="MacB-like periplasmic core" evidence="8">
    <location>
        <begin position="20"/>
        <end position="246"/>
    </location>
</feature>
<dbReference type="InterPro" id="IPR050250">
    <property type="entry name" value="Macrolide_Exporter_MacB"/>
</dbReference>
<dbReference type="OrthoDB" id="8740261at2"/>
<evidence type="ECO:0008006" key="11">
    <source>
        <dbReference type="Google" id="ProtNLM"/>
    </source>
</evidence>
<keyword evidence="4 6" id="KW-1133">Transmembrane helix</keyword>
<organism evidence="9 10">
    <name type="scientific">Flagellimonas eckloniae</name>
    <dbReference type="NCBI Taxonomy" id="346185"/>
    <lineage>
        <taxon>Bacteria</taxon>
        <taxon>Pseudomonadati</taxon>
        <taxon>Bacteroidota</taxon>
        <taxon>Flavobacteriia</taxon>
        <taxon>Flavobacteriales</taxon>
        <taxon>Flavobacteriaceae</taxon>
        <taxon>Flagellimonas</taxon>
    </lineage>
</organism>
<feature type="transmembrane region" description="Helical" evidence="6">
    <location>
        <begin position="303"/>
        <end position="325"/>
    </location>
</feature>
<keyword evidence="10" id="KW-1185">Reference proteome</keyword>
<feature type="transmembrane region" description="Helical" evidence="6">
    <location>
        <begin position="776"/>
        <end position="802"/>
    </location>
</feature>
<dbReference type="PROSITE" id="PS51257">
    <property type="entry name" value="PROKAR_LIPOPROTEIN"/>
    <property type="match status" value="1"/>
</dbReference>
<dbReference type="InterPro" id="IPR003838">
    <property type="entry name" value="ABC3_permease_C"/>
</dbReference>
<evidence type="ECO:0000256" key="3">
    <source>
        <dbReference type="ARBA" id="ARBA00022692"/>
    </source>
</evidence>
<name>A0A0Q0XI75_9FLAO</name>
<dbReference type="Pfam" id="PF02687">
    <property type="entry name" value="FtsX"/>
    <property type="match status" value="2"/>
</dbReference>
<protein>
    <recommendedName>
        <fullName evidence="11">Cell division protein FtsX</fullName>
    </recommendedName>
</protein>
<keyword evidence="2" id="KW-1003">Cell membrane</keyword>
<comment type="subcellular location">
    <subcellularLocation>
        <location evidence="1">Cell membrane</location>
        <topology evidence="1">Multi-pass membrane protein</topology>
    </subcellularLocation>
</comment>
<evidence type="ECO:0000259" key="8">
    <source>
        <dbReference type="Pfam" id="PF12704"/>
    </source>
</evidence>
<evidence type="ECO:0000256" key="6">
    <source>
        <dbReference type="SAM" id="Phobius"/>
    </source>
</evidence>
<evidence type="ECO:0000259" key="7">
    <source>
        <dbReference type="Pfam" id="PF02687"/>
    </source>
</evidence>
<dbReference type="PANTHER" id="PTHR30572">
    <property type="entry name" value="MEMBRANE COMPONENT OF TRANSPORTER-RELATED"/>
    <property type="match status" value="1"/>
</dbReference>
<dbReference type="EMBL" id="LCTZ01000002">
    <property type="protein sequence ID" value="KQC30671.1"/>
    <property type="molecule type" value="Genomic_DNA"/>
</dbReference>
<feature type="transmembrane region" description="Helical" evidence="6">
    <location>
        <begin position="441"/>
        <end position="464"/>
    </location>
</feature>
<dbReference type="GO" id="GO:0022857">
    <property type="term" value="F:transmembrane transporter activity"/>
    <property type="evidence" value="ECO:0007669"/>
    <property type="project" value="TreeGrafter"/>
</dbReference>
<feature type="domain" description="MacB-like periplasmic core" evidence="8">
    <location>
        <begin position="452"/>
        <end position="617"/>
    </location>
</feature>
<evidence type="ECO:0000313" key="9">
    <source>
        <dbReference type="EMBL" id="KQC30671.1"/>
    </source>
</evidence>
<evidence type="ECO:0000256" key="1">
    <source>
        <dbReference type="ARBA" id="ARBA00004651"/>
    </source>
</evidence>
<evidence type="ECO:0000256" key="5">
    <source>
        <dbReference type="ARBA" id="ARBA00023136"/>
    </source>
</evidence>
<proteinExistence type="predicted"/>
<dbReference type="AlphaFoldDB" id="A0A0Q0XI75"/>
<keyword evidence="5 6" id="KW-0472">Membrane</keyword>
<feature type="transmembrane region" description="Helical" evidence="6">
    <location>
        <begin position="688"/>
        <end position="712"/>
    </location>
</feature>
<feature type="domain" description="ABC3 transporter permease C-terminal" evidence="7">
    <location>
        <begin position="691"/>
        <end position="799"/>
    </location>
</feature>
<sequence>MIKSYIKAAWRSLLKNKGFTFINVVGLSIGVAACILISVYIIHENSYDKDVANSPNIYRMVNRYINDGRLEDGVHFSANTASTVLDDFAEVENSGRLMDNGLFYGAGSNEIRIDGEQMQHHEDGFSYADQSIIDIMDIKMIYGEASSALDEPNTIVISNTMSEKYFGKSNPIGRSIYLNGNNDEPFRINGVMEDFASNSHLDYDFLLTLEGVEFGEGEQTRWVQNNYFTYLVFRNDANLAGFEEKMSNRIIKTYLVPAYKSAGFVLPENFQEKFFIKLQPLTDINLYSKNIVFEASKRNDIKIIWIFGIVALFILIIASINFVNLSTAKSANRAKEVGVRKVVGSSKSHLIGQFLTESILISLISFALGLLLSWMMMPIFRDMSGKELILPFSNSTFLPGVLIAAIVVGVLAGLYPSFYLSRFRPVVVLKGKLSSGSKSSSLRSSLVVFQFTISIILIIGTLIVNQQMDFVLNSKIGFEKDQVIQLYGTNMLGDRIGTFKDELKNMPGVKNVSISDYLPIENTKRNGNSFVNEGKDNIDETIPGQAWVIDEDYLATLGMKLVEGRNFSEERSTDDRAVIINQTLANKLLLDEPLGKRISRYGTLYEVIGVVEDFNFNSMKQKVEPLCFFRGISPSIISIKANTGDIAALLKDIEEKWDVFSPNMAVRYSFMNDSFAKMYDNVSRIRTIFLSFSILAILVACLGLFALSAFMVEQRKKEISIRMVLGASFKNIYSLLSVNFLKLVGVSIIMAIPVGWYVMSRWLEDFAYRISLDWTMFVVAGIIALIIAIFTISYQSISAALIQPLKSLRTE</sequence>
<feature type="transmembrane region" description="Helical" evidence="6">
    <location>
        <begin position="732"/>
        <end position="756"/>
    </location>
</feature>
<evidence type="ECO:0000256" key="4">
    <source>
        <dbReference type="ARBA" id="ARBA00022989"/>
    </source>
</evidence>
<reference evidence="9 10" key="1">
    <citation type="submission" date="2015-04" db="EMBL/GenBank/DDBJ databases">
        <title>Complete genome of flavobacterium.</title>
        <authorList>
            <person name="Kwon Y.M."/>
            <person name="Kim S.-J."/>
        </authorList>
    </citation>
    <scope>NUCLEOTIDE SEQUENCE [LARGE SCALE GENOMIC DNA]</scope>
    <source>
        <strain evidence="9 10">DK169</strain>
    </source>
</reference>
<dbReference type="Pfam" id="PF12704">
    <property type="entry name" value="MacB_PCD"/>
    <property type="match status" value="2"/>
</dbReference>
<dbReference type="STRING" id="346185.AAY42_12870"/>
<dbReference type="PANTHER" id="PTHR30572:SF18">
    <property type="entry name" value="ABC-TYPE MACROLIDE FAMILY EXPORT SYSTEM PERMEASE COMPONENT 2"/>
    <property type="match status" value="1"/>
</dbReference>
<feature type="domain" description="ABC3 transporter permease C-terminal" evidence="7">
    <location>
        <begin position="309"/>
        <end position="423"/>
    </location>
</feature>
<feature type="transmembrane region" description="Helical" evidence="6">
    <location>
        <begin position="397"/>
        <end position="420"/>
    </location>
</feature>
<gene>
    <name evidence="9" type="ORF">AAY42_12870</name>
</gene>
<dbReference type="Proteomes" id="UP000050827">
    <property type="component" value="Unassembled WGS sequence"/>
</dbReference>
<accession>A0A0Q0XI75</accession>
<dbReference type="InterPro" id="IPR025857">
    <property type="entry name" value="MacB_PCD"/>
</dbReference>
<comment type="caution">
    <text evidence="9">The sequence shown here is derived from an EMBL/GenBank/DDBJ whole genome shotgun (WGS) entry which is preliminary data.</text>
</comment>
<feature type="transmembrane region" description="Helical" evidence="6">
    <location>
        <begin position="354"/>
        <end position="377"/>
    </location>
</feature>
<dbReference type="GO" id="GO:0005886">
    <property type="term" value="C:plasma membrane"/>
    <property type="evidence" value="ECO:0007669"/>
    <property type="project" value="UniProtKB-SubCell"/>
</dbReference>
<keyword evidence="3 6" id="KW-0812">Transmembrane</keyword>
<feature type="transmembrane region" description="Helical" evidence="6">
    <location>
        <begin position="21"/>
        <end position="42"/>
    </location>
</feature>